<dbReference type="GO" id="GO:0051301">
    <property type="term" value="P:cell division"/>
    <property type="evidence" value="ECO:0007669"/>
    <property type="project" value="UniProtKB-KW"/>
</dbReference>
<proteinExistence type="predicted"/>
<gene>
    <name evidence="3" type="ORF">SAMN02910418_01347</name>
</gene>
<evidence type="ECO:0000256" key="1">
    <source>
        <dbReference type="SAM" id="Coils"/>
    </source>
</evidence>
<reference evidence="4" key="1">
    <citation type="submission" date="2016-10" db="EMBL/GenBank/DDBJ databases">
        <authorList>
            <person name="Varghese N."/>
            <person name="Submissions S."/>
        </authorList>
    </citation>
    <scope>NUCLEOTIDE SEQUENCE [LARGE SCALE GENOMIC DNA]</scope>
    <source>
        <strain evidence="4">KPR-1</strain>
    </source>
</reference>
<evidence type="ECO:0000256" key="2">
    <source>
        <dbReference type="SAM" id="MobiDB-lite"/>
    </source>
</evidence>
<evidence type="ECO:0000313" key="4">
    <source>
        <dbReference type="Proteomes" id="UP000199288"/>
    </source>
</evidence>
<keyword evidence="1" id="KW-0175">Coiled coil</keyword>
<sequence length="154" mass="17452">MRRRRDKATGLKFTTKRGTYSISWRAIMLLVTLAFSLAIVASPLQHYLQQREQARALQAEVAELQADIAKYEREKARWQNPDFVASQARDRLGWVLPGETPYVVVDPHTVTGEKPPDDPRRGVPEREIRQPWYLTIADSVEIAAGLKEAPDAGN</sequence>
<organism evidence="3 4">
    <name type="scientific">Bowdeniella nasicola</name>
    <dbReference type="NCBI Taxonomy" id="208480"/>
    <lineage>
        <taxon>Bacteria</taxon>
        <taxon>Bacillati</taxon>
        <taxon>Actinomycetota</taxon>
        <taxon>Actinomycetes</taxon>
        <taxon>Actinomycetales</taxon>
        <taxon>Actinomycetaceae</taxon>
        <taxon>Bowdeniella</taxon>
    </lineage>
</organism>
<feature type="compositionally biased region" description="Basic and acidic residues" evidence="2">
    <location>
        <begin position="114"/>
        <end position="126"/>
    </location>
</feature>
<feature type="coiled-coil region" evidence="1">
    <location>
        <begin position="47"/>
        <end position="81"/>
    </location>
</feature>
<dbReference type="EMBL" id="FNQV01000007">
    <property type="protein sequence ID" value="SEA31708.1"/>
    <property type="molecule type" value="Genomic_DNA"/>
</dbReference>
<dbReference type="InterPro" id="IPR007060">
    <property type="entry name" value="FtsL/DivIC"/>
</dbReference>
<feature type="region of interest" description="Disordered" evidence="2">
    <location>
        <begin position="106"/>
        <end position="126"/>
    </location>
</feature>
<protein>
    <submittedName>
        <fullName evidence="3">Cell division protein FtsB</fullName>
    </submittedName>
</protein>
<keyword evidence="3" id="KW-0132">Cell division</keyword>
<keyword evidence="4" id="KW-1185">Reference proteome</keyword>
<accession>A0A1H4A7D0</accession>
<dbReference type="Proteomes" id="UP000199288">
    <property type="component" value="Unassembled WGS sequence"/>
</dbReference>
<dbReference type="AlphaFoldDB" id="A0A1H4A7D0"/>
<name>A0A1H4A7D0_9ACTO</name>
<dbReference type="Pfam" id="PF04977">
    <property type="entry name" value="DivIC"/>
    <property type="match status" value="1"/>
</dbReference>
<evidence type="ECO:0000313" key="3">
    <source>
        <dbReference type="EMBL" id="SEA31708.1"/>
    </source>
</evidence>
<keyword evidence="3" id="KW-0131">Cell cycle</keyword>